<accession>A0A9D2GXY3</accession>
<evidence type="ECO:0000313" key="1">
    <source>
        <dbReference type="EMBL" id="HIZ92067.1"/>
    </source>
</evidence>
<sequence>MNVRRHPSFSARIEREKQTVEQMIRLYCRHKEGHRELCPTCRELLTYAHTRLSRCHFGEEKPTCRLCPIHCYKPEMKERMRLVMRYAGPRMLLYHPMAALRHLWQEYTKKK</sequence>
<dbReference type="Proteomes" id="UP000824108">
    <property type="component" value="Unassembled WGS sequence"/>
</dbReference>
<dbReference type="AlphaFoldDB" id="A0A9D2GXY3"/>
<reference evidence="1" key="1">
    <citation type="journal article" date="2021" name="PeerJ">
        <title>Extensive microbial diversity within the chicken gut microbiome revealed by metagenomics and culture.</title>
        <authorList>
            <person name="Gilroy R."/>
            <person name="Ravi A."/>
            <person name="Getino M."/>
            <person name="Pursley I."/>
            <person name="Horton D.L."/>
            <person name="Alikhan N.F."/>
            <person name="Baker D."/>
            <person name="Gharbi K."/>
            <person name="Hall N."/>
            <person name="Watson M."/>
            <person name="Adriaenssens E.M."/>
            <person name="Foster-Nyarko E."/>
            <person name="Jarju S."/>
            <person name="Secka A."/>
            <person name="Antonio M."/>
            <person name="Oren A."/>
            <person name="Chaudhuri R.R."/>
            <person name="La Ragione R."/>
            <person name="Hildebrand F."/>
            <person name="Pallen M.J."/>
        </authorList>
    </citation>
    <scope>NUCLEOTIDE SEQUENCE</scope>
    <source>
        <strain evidence="1">CHK118-2852</strain>
    </source>
</reference>
<gene>
    <name evidence="1" type="ORF">H9807_08130</name>
</gene>
<comment type="caution">
    <text evidence="1">The sequence shown here is derived from an EMBL/GenBank/DDBJ whole genome shotgun (WGS) entry which is preliminary data.</text>
</comment>
<organism evidence="1 2">
    <name type="scientific">Candidatus Bacteroides merdavium</name>
    <dbReference type="NCBI Taxonomy" id="2838472"/>
    <lineage>
        <taxon>Bacteria</taxon>
        <taxon>Pseudomonadati</taxon>
        <taxon>Bacteroidota</taxon>
        <taxon>Bacteroidia</taxon>
        <taxon>Bacteroidales</taxon>
        <taxon>Bacteroidaceae</taxon>
        <taxon>Bacteroides</taxon>
    </lineage>
</organism>
<proteinExistence type="predicted"/>
<protein>
    <submittedName>
        <fullName evidence="1">Nitrous oxide-stimulated promoter family protein</fullName>
    </submittedName>
</protein>
<dbReference type="EMBL" id="DXAV01000068">
    <property type="protein sequence ID" value="HIZ92067.1"/>
    <property type="molecule type" value="Genomic_DNA"/>
</dbReference>
<reference evidence="1" key="2">
    <citation type="submission" date="2021-04" db="EMBL/GenBank/DDBJ databases">
        <authorList>
            <person name="Gilroy R."/>
        </authorList>
    </citation>
    <scope>NUCLEOTIDE SEQUENCE</scope>
    <source>
        <strain evidence="1">CHK118-2852</strain>
    </source>
</reference>
<dbReference type="Pfam" id="PF11756">
    <property type="entry name" value="YgbA_NO"/>
    <property type="match status" value="1"/>
</dbReference>
<evidence type="ECO:0000313" key="2">
    <source>
        <dbReference type="Proteomes" id="UP000824108"/>
    </source>
</evidence>
<name>A0A9D2GXY3_9BACE</name>
<dbReference type="NCBIfam" id="NF007714">
    <property type="entry name" value="PRK10410.1-2"/>
    <property type="match status" value="1"/>
</dbReference>
<dbReference type="InterPro" id="IPR020483">
    <property type="entry name" value="Uncharacterised_YgbA"/>
</dbReference>